<dbReference type="OMA" id="TEDHHIN"/>
<proteinExistence type="predicted"/>
<evidence type="ECO:0000313" key="4">
    <source>
        <dbReference type="RefSeq" id="XP_022110020.1"/>
    </source>
</evidence>
<name>A0A8B7ZZ65_ACAPL</name>
<keyword evidence="3" id="KW-1185">Reference proteome</keyword>
<dbReference type="Proteomes" id="UP000694845">
    <property type="component" value="Unplaced"/>
</dbReference>
<gene>
    <name evidence="4" type="primary">LOC110989744</name>
</gene>
<dbReference type="KEGG" id="aplc:110989744"/>
<evidence type="ECO:0000256" key="1">
    <source>
        <dbReference type="SAM" id="MobiDB-lite"/>
    </source>
</evidence>
<feature type="domain" description="GIY-YIG" evidence="2">
    <location>
        <begin position="179"/>
        <end position="214"/>
    </location>
</feature>
<evidence type="ECO:0000259" key="2">
    <source>
        <dbReference type="Pfam" id="PF01541"/>
    </source>
</evidence>
<dbReference type="GeneID" id="110989744"/>
<dbReference type="RefSeq" id="XP_022110020.1">
    <property type="nucleotide sequence ID" value="XM_022254328.1"/>
</dbReference>
<dbReference type="PANTHER" id="PTHR21301">
    <property type="entry name" value="REVERSE TRANSCRIPTASE"/>
    <property type="match status" value="1"/>
</dbReference>
<reference evidence="4" key="1">
    <citation type="submission" date="2025-08" db="UniProtKB">
        <authorList>
            <consortium name="RefSeq"/>
        </authorList>
    </citation>
    <scope>IDENTIFICATION</scope>
</reference>
<organism evidence="3 4">
    <name type="scientific">Acanthaster planci</name>
    <name type="common">Crown-of-thorns starfish</name>
    <dbReference type="NCBI Taxonomy" id="133434"/>
    <lineage>
        <taxon>Eukaryota</taxon>
        <taxon>Metazoa</taxon>
        <taxon>Echinodermata</taxon>
        <taxon>Eleutherozoa</taxon>
        <taxon>Asterozoa</taxon>
        <taxon>Asteroidea</taxon>
        <taxon>Valvatacea</taxon>
        <taxon>Valvatida</taxon>
        <taxon>Acanthasteridae</taxon>
        <taxon>Acanthaster</taxon>
    </lineage>
</organism>
<dbReference type="PANTHER" id="PTHR21301:SF11">
    <property type="entry name" value="GIY-YIG DOMAIN-CONTAINING PROTEIN"/>
    <property type="match status" value="1"/>
</dbReference>
<dbReference type="AlphaFoldDB" id="A0A8B7ZZ65"/>
<dbReference type="InterPro" id="IPR000305">
    <property type="entry name" value="GIY-YIG_endonuc"/>
</dbReference>
<evidence type="ECO:0000313" key="3">
    <source>
        <dbReference type="Proteomes" id="UP000694845"/>
    </source>
</evidence>
<dbReference type="OrthoDB" id="6767782at2759"/>
<sequence>MFMEEFEQLAINTTDHRPNVWIRYVDDTFVIWQHGQDNLRLFLKHLNGLHSSIQFTTEQERNGNISFFDVEVTRKEDGHTTSATKNSSAKNTTALQRNGYKPSQDPRSQIQPRPKGLLYPKPTSLSAPSSITLPYLDSTSHYIQRILHKYGIRVFHTAPLQLHNLLTSHKDRQDPQRRPGVYRIPCQCGKVYIGETGKDLPTRINKHKARGRKGELDESSIIKHSHTEDHHINWNQAELITSIERWWPFHQ</sequence>
<feature type="compositionally biased region" description="Polar residues" evidence="1">
    <location>
        <begin position="80"/>
        <end position="96"/>
    </location>
</feature>
<feature type="region of interest" description="Disordered" evidence="1">
    <location>
        <begin position="77"/>
        <end position="123"/>
    </location>
</feature>
<protein>
    <submittedName>
        <fullName evidence="4">Uncharacterized protein LOC110989744</fullName>
    </submittedName>
</protein>
<accession>A0A8B7ZZ65</accession>
<dbReference type="Pfam" id="PF01541">
    <property type="entry name" value="GIY-YIG"/>
    <property type="match status" value="1"/>
</dbReference>